<feature type="transmembrane region" description="Helical" evidence="9">
    <location>
        <begin position="167"/>
        <end position="188"/>
    </location>
</feature>
<dbReference type="STRING" id="112413.SAMN05421854_104193"/>
<evidence type="ECO:0000256" key="9">
    <source>
        <dbReference type="SAM" id="Phobius"/>
    </source>
</evidence>
<feature type="region of interest" description="Disordered" evidence="8">
    <location>
        <begin position="39"/>
        <end position="84"/>
    </location>
</feature>
<dbReference type="AlphaFoldDB" id="A0A1I5MYC6"/>
<feature type="transmembrane region" description="Helical" evidence="9">
    <location>
        <begin position="246"/>
        <end position="272"/>
    </location>
</feature>
<keyword evidence="6 9" id="KW-0472">Membrane</keyword>
<protein>
    <submittedName>
        <fullName evidence="10">Alpha-1,6-mannosyltransferase</fullName>
    </submittedName>
</protein>
<evidence type="ECO:0000256" key="4">
    <source>
        <dbReference type="ARBA" id="ARBA00022692"/>
    </source>
</evidence>
<feature type="transmembrane region" description="Helical" evidence="9">
    <location>
        <begin position="428"/>
        <end position="447"/>
    </location>
</feature>
<organism evidence="10 11">
    <name type="scientific">Amycolatopsis rubida</name>
    <dbReference type="NCBI Taxonomy" id="112413"/>
    <lineage>
        <taxon>Bacteria</taxon>
        <taxon>Bacillati</taxon>
        <taxon>Actinomycetota</taxon>
        <taxon>Actinomycetes</taxon>
        <taxon>Pseudonocardiales</taxon>
        <taxon>Pseudonocardiaceae</taxon>
        <taxon>Amycolatopsis</taxon>
    </lineage>
</organism>
<evidence type="ECO:0000256" key="6">
    <source>
        <dbReference type="ARBA" id="ARBA00023136"/>
    </source>
</evidence>
<evidence type="ECO:0000256" key="1">
    <source>
        <dbReference type="ARBA" id="ARBA00004141"/>
    </source>
</evidence>
<evidence type="ECO:0000256" key="5">
    <source>
        <dbReference type="ARBA" id="ARBA00022989"/>
    </source>
</evidence>
<dbReference type="Proteomes" id="UP000199137">
    <property type="component" value="Unassembled WGS sequence"/>
</dbReference>
<gene>
    <name evidence="10" type="ORF">SAMN05421854_104193</name>
</gene>
<evidence type="ECO:0000256" key="3">
    <source>
        <dbReference type="ARBA" id="ARBA00022679"/>
    </source>
</evidence>
<dbReference type="InterPro" id="IPR049829">
    <property type="entry name" value="MptA/B-like"/>
</dbReference>
<dbReference type="Pfam" id="PF26314">
    <property type="entry name" value="MptA_B_family"/>
    <property type="match status" value="1"/>
</dbReference>
<keyword evidence="5 9" id="KW-1133">Transmembrane helix</keyword>
<dbReference type="GO" id="GO:0016020">
    <property type="term" value="C:membrane"/>
    <property type="evidence" value="ECO:0007669"/>
    <property type="project" value="UniProtKB-SubCell"/>
</dbReference>
<evidence type="ECO:0000313" key="11">
    <source>
        <dbReference type="Proteomes" id="UP000199137"/>
    </source>
</evidence>
<feature type="transmembrane region" description="Helical" evidence="9">
    <location>
        <begin position="84"/>
        <end position="107"/>
    </location>
</feature>
<keyword evidence="4 9" id="KW-0812">Transmembrane</keyword>
<accession>A0A1I5MYC6</accession>
<comment type="subcellular location">
    <subcellularLocation>
        <location evidence="1">Membrane</location>
        <topology evidence="1">Multi-pass membrane protein</topology>
    </subcellularLocation>
</comment>
<feature type="transmembrane region" description="Helical" evidence="9">
    <location>
        <begin position="520"/>
        <end position="538"/>
    </location>
</feature>
<evidence type="ECO:0000256" key="2">
    <source>
        <dbReference type="ARBA" id="ARBA00022676"/>
    </source>
</evidence>
<keyword evidence="2 10" id="KW-0328">Glycosyltransferase</keyword>
<evidence type="ECO:0000256" key="8">
    <source>
        <dbReference type="SAM" id="MobiDB-lite"/>
    </source>
</evidence>
<dbReference type="NCBIfam" id="NF038066">
    <property type="entry name" value="MptB"/>
    <property type="match status" value="1"/>
</dbReference>
<feature type="transmembrane region" description="Helical" evidence="9">
    <location>
        <begin position="459"/>
        <end position="479"/>
    </location>
</feature>
<feature type="transmembrane region" description="Helical" evidence="9">
    <location>
        <begin position="368"/>
        <end position="393"/>
    </location>
</feature>
<comment type="similarity">
    <text evidence="7">Belongs to the MptA/B family.</text>
</comment>
<reference evidence="10 11" key="1">
    <citation type="submission" date="2016-10" db="EMBL/GenBank/DDBJ databases">
        <authorList>
            <person name="de Groot N.N."/>
        </authorList>
    </citation>
    <scope>NUCLEOTIDE SEQUENCE [LARGE SCALE GENOMIC DNA]</scope>
    <source>
        <strain evidence="10 11">DSM 44637</strain>
    </source>
</reference>
<feature type="transmembrane region" description="Helical" evidence="9">
    <location>
        <begin position="127"/>
        <end position="146"/>
    </location>
</feature>
<proteinExistence type="inferred from homology"/>
<dbReference type="EMBL" id="FOWC01000004">
    <property type="protein sequence ID" value="SFP14519.1"/>
    <property type="molecule type" value="Genomic_DNA"/>
</dbReference>
<sequence>MARVWPVARAAGKRVSVPMLTGKHAPASARPGMRTFAVKSSGANEPASGLSGKRVSTPALGRRNASLPAHTRKRASAARSPGRGASAVGLAGSVLVSLGAFGAGATLRHDPVLSGTVLSAVRFGHGRLLATAVVYLGIFLLISAWVRLGHSARAGQVNARKIVRTTWMWCVPLLCAPPLFSTDLYTYLAQGVVAHAGLDPYTRVAADFPGPITDNAAGDWLRIPSPYGPLHILIVKSVLSVTGDNVILGALLTRLAMTAGLALMFVAVPILCRRLGARAECALWLATANPLTVLCVVSGGHNDLLMIGLLSAGAALVITTLPGLGFVLVALAAAVKAPAAVALPFLWWEWARRRSGGRISVRGYGFTFVAAVSVVVATIGLCSVVAGVGLGWIRALSGNSMLKPWLSASTSAGKIVGVLTDDPAEAVAVSRIAGCVALVVVVTWLWWRSRAGGAGVVRGAAAALFATVVLAPVALPWYFTWPLVLGSAAAWPVSRVAVAAAASAWLVVSTHPDGKSLLPPWGFGVLAVASIVVGVLTMHGKFARPGDAGGGRVVASTFEGSSLPINGFLAIRANLRAGLGVTLKDRDRVAVTAPRSALADGDGCAEERGCSAEPGVTRPSC</sequence>
<name>A0A1I5MYC6_9PSEU</name>
<keyword evidence="3 10" id="KW-0808">Transferase</keyword>
<feature type="transmembrane region" description="Helical" evidence="9">
    <location>
        <begin position="324"/>
        <end position="347"/>
    </location>
</feature>
<evidence type="ECO:0000313" key="10">
    <source>
        <dbReference type="EMBL" id="SFP14519.1"/>
    </source>
</evidence>
<evidence type="ECO:0000256" key="7">
    <source>
        <dbReference type="ARBA" id="ARBA00043987"/>
    </source>
</evidence>
<dbReference type="GO" id="GO:0016757">
    <property type="term" value="F:glycosyltransferase activity"/>
    <property type="evidence" value="ECO:0007669"/>
    <property type="project" value="UniProtKB-KW"/>
</dbReference>